<evidence type="ECO:0000313" key="1">
    <source>
        <dbReference type="EMBL" id="ACK90872.1"/>
    </source>
</evidence>
<reference evidence="1 2" key="1">
    <citation type="submission" date="2008-10" db="EMBL/GenBank/DDBJ databases">
        <title>Genome sequence of Bacillus cereus AH820.</title>
        <authorList>
            <person name="Dodson R.J."/>
            <person name="Durkin A.S."/>
            <person name="Rosovitz M.J."/>
            <person name="Rasko D.A."/>
            <person name="Hoffmaster A."/>
            <person name="Ravel J."/>
            <person name="Sutton G."/>
        </authorList>
    </citation>
    <scope>NUCLEOTIDE SEQUENCE [LARGE SCALE GENOMIC DNA]</scope>
    <source>
        <strain evidence="1 2">AH820</strain>
    </source>
</reference>
<sequence>MVKSKSDFSQYDNIFHYFRGESREQKNDLQIENNVTKALINVLQHSSFVLTKNLISFLGFQVQGSEYDYRVQISSQLSEVEKIGVILGIAESNHVIKNNQIMNIKSGVPDAAILSKEISLLIEVKTGANSYLSYNQLNRHKGKFSSNQLINEAVKIITWDELRVFFRKQQDYCEGESITCFLLKQFEEFCEINGVGKKTKEHYFLHFNPRTRALAREIDEFIWEGSGFDTIDPNSTKGIGYKRKGKRGGFGKLCIRRKCLILRYGSDGDPIGEQFQKEIDSCLGRTYLRSNTDGKKYPHEAFVNLDWVENVEQIKPYIIKAYELKP</sequence>
<protein>
    <submittedName>
        <fullName evidence="1">Uncharacterized protein</fullName>
    </submittedName>
</protein>
<dbReference type="RefSeq" id="WP_000240938.1">
    <property type="nucleotide sequence ID" value="NC_011773.1"/>
</dbReference>
<name>B7JRG3_BACC0</name>
<accession>B7JRG3</accession>
<dbReference type="KEGG" id="bcu:BCAH820_0861"/>
<organism evidence="1 2">
    <name type="scientific">Bacillus cereus (strain AH820)</name>
    <dbReference type="NCBI Taxonomy" id="405535"/>
    <lineage>
        <taxon>Bacteria</taxon>
        <taxon>Bacillati</taxon>
        <taxon>Bacillota</taxon>
        <taxon>Bacilli</taxon>
        <taxon>Bacillales</taxon>
        <taxon>Bacillaceae</taxon>
        <taxon>Bacillus</taxon>
        <taxon>Bacillus cereus group</taxon>
    </lineage>
</organism>
<dbReference type="HOGENOM" id="CLU_856992_0_0_9"/>
<gene>
    <name evidence="1" type="ordered locus">BCAH820_0861</name>
</gene>
<proteinExistence type="predicted"/>
<dbReference type="EMBL" id="CP001283">
    <property type="protein sequence ID" value="ACK90872.1"/>
    <property type="molecule type" value="Genomic_DNA"/>
</dbReference>
<dbReference type="Proteomes" id="UP000001363">
    <property type="component" value="Chromosome"/>
</dbReference>
<dbReference type="AlphaFoldDB" id="B7JRG3"/>
<evidence type="ECO:0000313" key="2">
    <source>
        <dbReference type="Proteomes" id="UP000001363"/>
    </source>
</evidence>